<dbReference type="EMBL" id="ML742068">
    <property type="protein sequence ID" value="KAE8151561.1"/>
    <property type="molecule type" value="Genomic_DNA"/>
</dbReference>
<sequence length="553" mass="62040">MHCLTVLNLVERDYGIIFVCLRSTYTQPMITKIIIAIFLVILGQRLVRTSHIYQIFPVWGLLEVALASYLVTGDGWGRRALSCIRRYSGSLRGITSTHQVLIDLPGVDRFMAQSHHSLTAEPFQYTLFIRVFGATDSLSLRTKFKSSSKDLYPPVERLFLNDAAATATIERACIPQQVASLVSFASDRAHLKRWELSGDVQVIEPPQPGTPGRAEANLLHLTRDFGACMAIPLLFGKDFLERDPQFLDDFWKFDNDLFTLLIIGVPSWLPFKKIREGREARSRALSAVQALMQRIDQYQRGDPVDFGADMSDLSNAALERNKIYARDGHTLAERAVSEFSFLWGQNANTHVVLFWLLVYIYSIPDLLGRIREEVAPYIHLSQTNPPEITSIDITVLSVNCQLLKSCIFETFRMANDPTSIRYVARPMTVNDGPFKHDLKPGTFVSAPFSLVSQDPSVFANPGEFVPDRFLEVDPDSGKHMARYGRLRPWGTGTAMCKGRTFAEKEIMSMGAAIVSLWDIEPATGPWRVPPMVPGAGVKSPVEDIRVAISRRAL</sequence>
<dbReference type="PRINTS" id="PR00463">
    <property type="entry name" value="EP450I"/>
</dbReference>
<dbReference type="AlphaFoldDB" id="A0A5N6TZY1"/>
<feature type="binding site" description="axial binding residue" evidence="1">
    <location>
        <position position="496"/>
    </location>
    <ligand>
        <name>heme</name>
        <dbReference type="ChEBI" id="CHEBI:30413"/>
    </ligand>
    <ligandPart>
        <name>Fe</name>
        <dbReference type="ChEBI" id="CHEBI:18248"/>
    </ligandPart>
</feature>
<organism evidence="3 4">
    <name type="scientific">Aspergillus avenaceus</name>
    <dbReference type="NCBI Taxonomy" id="36643"/>
    <lineage>
        <taxon>Eukaryota</taxon>
        <taxon>Fungi</taxon>
        <taxon>Dikarya</taxon>
        <taxon>Ascomycota</taxon>
        <taxon>Pezizomycotina</taxon>
        <taxon>Eurotiomycetes</taxon>
        <taxon>Eurotiomycetidae</taxon>
        <taxon>Eurotiales</taxon>
        <taxon>Aspergillaceae</taxon>
        <taxon>Aspergillus</taxon>
        <taxon>Aspergillus subgen. Circumdati</taxon>
    </lineage>
</organism>
<evidence type="ECO:0000313" key="4">
    <source>
        <dbReference type="Proteomes" id="UP000325780"/>
    </source>
</evidence>
<dbReference type="Gene3D" id="1.10.630.10">
    <property type="entry name" value="Cytochrome P450"/>
    <property type="match status" value="1"/>
</dbReference>
<dbReference type="PANTHER" id="PTHR24306:SF8">
    <property type="entry name" value="P450, PUTATIVE (EUROFUNG)-RELATED"/>
    <property type="match status" value="1"/>
</dbReference>
<dbReference type="Proteomes" id="UP000325780">
    <property type="component" value="Unassembled WGS sequence"/>
</dbReference>
<evidence type="ECO:0000313" key="3">
    <source>
        <dbReference type="EMBL" id="KAE8151561.1"/>
    </source>
</evidence>
<proteinExistence type="predicted"/>
<dbReference type="InterPro" id="IPR001128">
    <property type="entry name" value="Cyt_P450"/>
</dbReference>
<dbReference type="GO" id="GO:0016705">
    <property type="term" value="F:oxidoreductase activity, acting on paired donors, with incorporation or reduction of molecular oxygen"/>
    <property type="evidence" value="ECO:0007669"/>
    <property type="project" value="InterPro"/>
</dbReference>
<dbReference type="CDD" id="cd11040">
    <property type="entry name" value="CYP7_CYP8-like"/>
    <property type="match status" value="1"/>
</dbReference>
<feature type="transmembrane region" description="Helical" evidence="2">
    <location>
        <begin position="29"/>
        <end position="46"/>
    </location>
</feature>
<comment type="cofactor">
    <cofactor evidence="1">
        <name>heme</name>
        <dbReference type="ChEBI" id="CHEBI:30413"/>
    </cofactor>
</comment>
<keyword evidence="4" id="KW-1185">Reference proteome</keyword>
<keyword evidence="2" id="KW-0472">Membrane</keyword>
<keyword evidence="2" id="KW-0812">Transmembrane</keyword>
<reference evidence="3 4" key="1">
    <citation type="submission" date="2019-04" db="EMBL/GenBank/DDBJ databases">
        <title>Friends and foes A comparative genomics study of 23 Aspergillus species from section Flavi.</title>
        <authorList>
            <consortium name="DOE Joint Genome Institute"/>
            <person name="Kjaerbolling I."/>
            <person name="Vesth T."/>
            <person name="Frisvad J.C."/>
            <person name="Nybo J.L."/>
            <person name="Theobald S."/>
            <person name="Kildgaard S."/>
            <person name="Isbrandt T."/>
            <person name="Kuo A."/>
            <person name="Sato A."/>
            <person name="Lyhne E.K."/>
            <person name="Kogle M.E."/>
            <person name="Wiebenga A."/>
            <person name="Kun R.S."/>
            <person name="Lubbers R.J."/>
            <person name="Makela M.R."/>
            <person name="Barry K."/>
            <person name="Chovatia M."/>
            <person name="Clum A."/>
            <person name="Daum C."/>
            <person name="Haridas S."/>
            <person name="He G."/>
            <person name="LaButti K."/>
            <person name="Lipzen A."/>
            <person name="Mondo S."/>
            <person name="Riley R."/>
            <person name="Salamov A."/>
            <person name="Simmons B.A."/>
            <person name="Magnuson J.K."/>
            <person name="Henrissat B."/>
            <person name="Mortensen U.H."/>
            <person name="Larsen T.O."/>
            <person name="Devries R.P."/>
            <person name="Grigoriev I.V."/>
            <person name="Machida M."/>
            <person name="Baker S.E."/>
            <person name="Andersen M.R."/>
        </authorList>
    </citation>
    <scope>NUCLEOTIDE SEQUENCE [LARGE SCALE GENOMIC DNA]</scope>
    <source>
        <strain evidence="3 4">IBT 18842</strain>
    </source>
</reference>
<name>A0A5N6TZY1_ASPAV</name>
<accession>A0A5N6TZY1</accession>
<dbReference type="GO" id="GO:0005506">
    <property type="term" value="F:iron ion binding"/>
    <property type="evidence" value="ECO:0007669"/>
    <property type="project" value="InterPro"/>
</dbReference>
<evidence type="ECO:0000256" key="1">
    <source>
        <dbReference type="PIRSR" id="PIRSR602401-1"/>
    </source>
</evidence>
<keyword evidence="1" id="KW-0479">Metal-binding</keyword>
<dbReference type="OrthoDB" id="4473293at2759"/>
<keyword evidence="1" id="KW-0349">Heme</keyword>
<keyword evidence="1" id="KW-0408">Iron</keyword>
<dbReference type="InterPro" id="IPR036396">
    <property type="entry name" value="Cyt_P450_sf"/>
</dbReference>
<evidence type="ECO:0000256" key="2">
    <source>
        <dbReference type="SAM" id="Phobius"/>
    </source>
</evidence>
<dbReference type="Pfam" id="PF00067">
    <property type="entry name" value="p450"/>
    <property type="match status" value="1"/>
</dbReference>
<dbReference type="InterPro" id="IPR002401">
    <property type="entry name" value="Cyt_P450_E_grp-I"/>
</dbReference>
<protein>
    <submittedName>
        <fullName evidence="3">Cytochrome P450</fullName>
    </submittedName>
</protein>
<dbReference type="PANTHER" id="PTHR24306">
    <property type="match status" value="1"/>
</dbReference>
<keyword evidence="2" id="KW-1133">Transmembrane helix</keyword>
<dbReference type="GO" id="GO:0004497">
    <property type="term" value="F:monooxygenase activity"/>
    <property type="evidence" value="ECO:0007669"/>
    <property type="project" value="InterPro"/>
</dbReference>
<gene>
    <name evidence="3" type="ORF">BDV25DRAFT_128643</name>
</gene>
<feature type="transmembrane region" description="Helical" evidence="2">
    <location>
        <begin position="52"/>
        <end position="71"/>
    </location>
</feature>
<dbReference type="SUPFAM" id="SSF48264">
    <property type="entry name" value="Cytochrome P450"/>
    <property type="match status" value="1"/>
</dbReference>
<dbReference type="GO" id="GO:0020037">
    <property type="term" value="F:heme binding"/>
    <property type="evidence" value="ECO:0007669"/>
    <property type="project" value="InterPro"/>
</dbReference>